<dbReference type="InterPro" id="IPR002921">
    <property type="entry name" value="Fungal_lipase-type"/>
</dbReference>
<reference evidence="2 3" key="1">
    <citation type="submission" date="2021-07" db="EMBL/GenBank/DDBJ databases">
        <title>Alteriqipengyuania abyssalis NZ-12B nov, sp.nov isolated from deep sea sponge in pacific ocean.</title>
        <authorList>
            <person name="Tareen S."/>
            <person name="Wink J."/>
        </authorList>
    </citation>
    <scope>NUCLEOTIDE SEQUENCE [LARGE SCALE GENOMIC DNA]</scope>
    <source>
        <strain evidence="2 3">NZ-12B</strain>
    </source>
</reference>
<dbReference type="Gene3D" id="3.40.50.1820">
    <property type="entry name" value="alpha/beta hydrolase"/>
    <property type="match status" value="1"/>
</dbReference>
<sequence length="328" mass="34742">MRKFPIDDARLMTFAGIAYGAVGKIPRYLAEAQLLAGEWSIIWIPAVGQNPDNLAYIALNEQAGSVVLAIRGTYPDPLSPIYWNNGQQDSPFGPMVAWKDSASAKISGGTNTGYTNLSGLLDANGRTIAEAVAALDPGVSLCVTGHSLGGTLAPVLALDLVGREPDRAIYSVSFAGMTPGNAAFAALFEKDGGLSGRTRRVFNTIDSVSYGWNTVLATRNFFTPSPRGGPLVTLFLFIAWLRLKIGGYGFTPIGESVALTGTVQNASSKHGLVSFVIETLHQHMPDTYLALLGAPPLPFSILFGAVTSDGPAPPEVHPQDRAMPVFHI</sequence>
<dbReference type="Proteomes" id="UP000759298">
    <property type="component" value="Unassembled WGS sequence"/>
</dbReference>
<accession>A0ABS7PHZ1</accession>
<evidence type="ECO:0000313" key="3">
    <source>
        <dbReference type="Proteomes" id="UP000759298"/>
    </source>
</evidence>
<proteinExistence type="predicted"/>
<dbReference type="Pfam" id="PF01764">
    <property type="entry name" value="Lipase_3"/>
    <property type="match status" value="1"/>
</dbReference>
<keyword evidence="3" id="KW-1185">Reference proteome</keyword>
<feature type="domain" description="Fungal lipase-type" evidence="1">
    <location>
        <begin position="100"/>
        <end position="208"/>
    </location>
</feature>
<organism evidence="2 3">
    <name type="scientific">Alteriqipengyuania abyssalis</name>
    <dbReference type="NCBI Taxonomy" id="2860200"/>
    <lineage>
        <taxon>Bacteria</taxon>
        <taxon>Pseudomonadati</taxon>
        <taxon>Pseudomonadota</taxon>
        <taxon>Alphaproteobacteria</taxon>
        <taxon>Sphingomonadales</taxon>
        <taxon>Erythrobacteraceae</taxon>
        <taxon>Alteriqipengyuania</taxon>
    </lineage>
</organism>
<dbReference type="InterPro" id="IPR029058">
    <property type="entry name" value="AB_hydrolase_fold"/>
</dbReference>
<comment type="caution">
    <text evidence="2">The sequence shown here is derived from an EMBL/GenBank/DDBJ whole genome shotgun (WGS) entry which is preliminary data.</text>
</comment>
<protein>
    <recommendedName>
        <fullName evidence="1">Fungal lipase-type domain-containing protein</fullName>
    </recommendedName>
</protein>
<gene>
    <name evidence="2" type="ORF">KYN89_10395</name>
</gene>
<evidence type="ECO:0000259" key="1">
    <source>
        <dbReference type="Pfam" id="PF01764"/>
    </source>
</evidence>
<dbReference type="RefSeq" id="WP_222825024.1">
    <property type="nucleotide sequence ID" value="NZ_JAHWXP010000003.1"/>
</dbReference>
<dbReference type="SUPFAM" id="SSF53474">
    <property type="entry name" value="alpha/beta-Hydrolases"/>
    <property type="match status" value="1"/>
</dbReference>
<name>A0ABS7PHZ1_9SPHN</name>
<dbReference type="EMBL" id="JAHWXP010000003">
    <property type="protein sequence ID" value="MBY8337462.1"/>
    <property type="molecule type" value="Genomic_DNA"/>
</dbReference>
<evidence type="ECO:0000313" key="2">
    <source>
        <dbReference type="EMBL" id="MBY8337462.1"/>
    </source>
</evidence>